<organism evidence="6 7">
    <name type="scientific">Candidatus Spechtbacteria bacterium SB0662_bin_43</name>
    <dbReference type="NCBI Taxonomy" id="2604897"/>
    <lineage>
        <taxon>Bacteria</taxon>
        <taxon>Candidatus Spechtiibacteriota</taxon>
    </lineage>
</organism>
<evidence type="ECO:0000256" key="2">
    <source>
        <dbReference type="ARBA" id="ARBA00023186"/>
    </source>
</evidence>
<dbReference type="Gene3D" id="2.30.22.10">
    <property type="entry name" value="Head domain of nucleotide exchange factor GrpE"/>
    <property type="match status" value="1"/>
</dbReference>
<dbReference type="GO" id="GO:0051082">
    <property type="term" value="F:unfolded protein binding"/>
    <property type="evidence" value="ECO:0007669"/>
    <property type="project" value="TreeGrafter"/>
</dbReference>
<dbReference type="GO" id="GO:0005737">
    <property type="term" value="C:cytoplasm"/>
    <property type="evidence" value="ECO:0007669"/>
    <property type="project" value="UniProtKB-SubCell"/>
</dbReference>
<dbReference type="Pfam" id="PF01025">
    <property type="entry name" value="GrpE"/>
    <property type="match status" value="1"/>
</dbReference>
<reference evidence="6 7" key="1">
    <citation type="submission" date="2019-09" db="EMBL/GenBank/DDBJ databases">
        <title>Characterisation of the sponge microbiome using genome-centric metagenomics.</title>
        <authorList>
            <person name="Engelberts J.P."/>
            <person name="Robbins S.J."/>
            <person name="De Goeij J.M."/>
            <person name="Aranda M."/>
            <person name="Bell S.C."/>
            <person name="Webster N.S."/>
        </authorList>
    </citation>
    <scope>NUCLEOTIDE SEQUENCE [LARGE SCALE GENOMIC DNA]</scope>
    <source>
        <strain evidence="6">SB0662_bin_43</strain>
    </source>
</reference>
<name>A0A845DA72_9BACT</name>
<feature type="region of interest" description="Disordered" evidence="5">
    <location>
        <begin position="1"/>
        <end position="38"/>
    </location>
</feature>
<dbReference type="GO" id="GO:0006457">
    <property type="term" value="P:protein folding"/>
    <property type="evidence" value="ECO:0007669"/>
    <property type="project" value="InterPro"/>
</dbReference>
<dbReference type="Proteomes" id="UP000449092">
    <property type="component" value="Unassembled WGS sequence"/>
</dbReference>
<dbReference type="InterPro" id="IPR009012">
    <property type="entry name" value="GrpE_head"/>
</dbReference>
<dbReference type="PANTHER" id="PTHR21237">
    <property type="entry name" value="GRPE PROTEIN"/>
    <property type="match status" value="1"/>
</dbReference>
<comment type="caution">
    <text evidence="6">The sequence shown here is derived from an EMBL/GenBank/DDBJ whole genome shotgun (WGS) entry which is preliminary data.</text>
</comment>
<comment type="function">
    <text evidence="3">Participates actively in the response to hyperosmotic and heat shock by preventing the aggregation of stress-denatured proteins, in association with DnaK and GrpE. It is the nucleotide exchange factor for DnaK and may function as a thermosensor. Unfolded proteins bind initially to DnaJ; upon interaction with the DnaJ-bound protein, DnaK hydrolyzes its bound ATP, resulting in the formation of a stable complex. GrpE releases ADP from DnaK; ATP binding to DnaK triggers the release of the substrate protein, thus completing the reaction cycle. Several rounds of ATP-dependent interactions between DnaJ, DnaK and GrpE are required for fully efficient folding.</text>
</comment>
<dbReference type="Gene3D" id="3.90.20.20">
    <property type="match status" value="1"/>
</dbReference>
<keyword evidence="3" id="KW-0346">Stress response</keyword>
<dbReference type="AlphaFoldDB" id="A0A845DA72"/>
<evidence type="ECO:0000256" key="4">
    <source>
        <dbReference type="RuleBase" id="RU004478"/>
    </source>
</evidence>
<proteinExistence type="inferred from homology"/>
<keyword evidence="3" id="KW-0963">Cytoplasm</keyword>
<dbReference type="SUPFAM" id="SSF58014">
    <property type="entry name" value="Coiled-coil domain of nucleotide exchange factor GrpE"/>
    <property type="match status" value="1"/>
</dbReference>
<dbReference type="InterPro" id="IPR000740">
    <property type="entry name" value="GrpE"/>
</dbReference>
<sequence>METEKEQKQTPKSRKQQNTSGKKTKPKKTPDKNDTTVLKKERQEYLEGWQRERANFANYKKEMERYIASVRTLSKNDTIVQLLPLFDNMDLIMKHIPQRIMDAEKEWYQGVQFVYTQFQQSLSDIGLKEIECAVGDVFNPSFHEALEGEGTIIREVVQKGYTLNDAVLRCTKVKVRPEKQDAQGG</sequence>
<dbReference type="SUPFAM" id="SSF51064">
    <property type="entry name" value="Head domain of nucleotide exchange factor GrpE"/>
    <property type="match status" value="1"/>
</dbReference>
<protein>
    <recommendedName>
        <fullName evidence="3">Protein GrpE</fullName>
    </recommendedName>
    <alternativeName>
        <fullName evidence="3">HSP-70 cofactor</fullName>
    </alternativeName>
</protein>
<dbReference type="PANTHER" id="PTHR21237:SF23">
    <property type="entry name" value="GRPE PROTEIN HOMOLOG, MITOCHONDRIAL"/>
    <property type="match status" value="1"/>
</dbReference>
<comment type="subcellular location">
    <subcellularLocation>
        <location evidence="3">Cytoplasm</location>
    </subcellularLocation>
</comment>
<comment type="subunit">
    <text evidence="3">Homodimer.</text>
</comment>
<dbReference type="GO" id="GO:0000774">
    <property type="term" value="F:adenyl-nucleotide exchange factor activity"/>
    <property type="evidence" value="ECO:0007669"/>
    <property type="project" value="InterPro"/>
</dbReference>
<dbReference type="HAMAP" id="MF_01151">
    <property type="entry name" value="GrpE"/>
    <property type="match status" value="1"/>
</dbReference>
<keyword evidence="2 3" id="KW-0143">Chaperone</keyword>
<dbReference type="CDD" id="cd00446">
    <property type="entry name" value="GrpE"/>
    <property type="match status" value="1"/>
</dbReference>
<evidence type="ECO:0000256" key="3">
    <source>
        <dbReference type="HAMAP-Rule" id="MF_01151"/>
    </source>
</evidence>
<dbReference type="GO" id="GO:0042803">
    <property type="term" value="F:protein homodimerization activity"/>
    <property type="evidence" value="ECO:0007669"/>
    <property type="project" value="InterPro"/>
</dbReference>
<comment type="similarity">
    <text evidence="1 3 4">Belongs to the GrpE family.</text>
</comment>
<evidence type="ECO:0000256" key="1">
    <source>
        <dbReference type="ARBA" id="ARBA00009054"/>
    </source>
</evidence>
<evidence type="ECO:0000313" key="6">
    <source>
        <dbReference type="EMBL" id="MYE37938.1"/>
    </source>
</evidence>
<dbReference type="InterPro" id="IPR013805">
    <property type="entry name" value="GrpE_CC"/>
</dbReference>
<dbReference type="GO" id="GO:0051087">
    <property type="term" value="F:protein-folding chaperone binding"/>
    <property type="evidence" value="ECO:0007669"/>
    <property type="project" value="InterPro"/>
</dbReference>
<dbReference type="PRINTS" id="PR00773">
    <property type="entry name" value="GRPEPROTEIN"/>
</dbReference>
<accession>A0A845DA72</accession>
<feature type="compositionally biased region" description="Basic and acidic residues" evidence="5">
    <location>
        <begin position="28"/>
        <end position="38"/>
    </location>
</feature>
<gene>
    <name evidence="3" type="primary">grpE</name>
    <name evidence="6" type="ORF">F4X82_00235</name>
</gene>
<evidence type="ECO:0000313" key="7">
    <source>
        <dbReference type="Proteomes" id="UP000449092"/>
    </source>
</evidence>
<evidence type="ECO:0000256" key="5">
    <source>
        <dbReference type="SAM" id="MobiDB-lite"/>
    </source>
</evidence>
<dbReference type="EMBL" id="VXOY01000004">
    <property type="protein sequence ID" value="MYE37938.1"/>
    <property type="molecule type" value="Genomic_DNA"/>
</dbReference>